<accession>A0A3R9PBP7</accession>
<dbReference type="EMBL" id="RCOR01000042">
    <property type="protein sequence ID" value="RSN67676.1"/>
    <property type="molecule type" value="Genomic_DNA"/>
</dbReference>
<comment type="caution">
    <text evidence="2">The sequence shown here is derived from an EMBL/GenBank/DDBJ whole genome shotgun (WGS) entry which is preliminary data.</text>
</comment>
<organism evidence="2 3">
    <name type="scientific">Candidatus Korarchaeum cryptofilum</name>
    <dbReference type="NCBI Taxonomy" id="498846"/>
    <lineage>
        <taxon>Archaea</taxon>
        <taxon>Thermoproteota</taxon>
        <taxon>Candidatus Korarchaeia</taxon>
        <taxon>Candidatus Korarchaeales</taxon>
        <taxon>Candidatus Korarchaeaceae</taxon>
        <taxon>Candidatus Korarchaeum</taxon>
    </lineage>
</organism>
<dbReference type="GeneID" id="25399854"/>
<reference evidence="2 3" key="1">
    <citation type="submission" date="2018-10" db="EMBL/GenBank/DDBJ databases">
        <title>Co-occurring genomic capacity for anaerobic methane metabolism and dissimilatory sulfite reduction discovered in the Korarchaeota.</title>
        <authorList>
            <person name="Mckay L.J."/>
            <person name="Dlakic M."/>
            <person name="Fields M.W."/>
            <person name="Delmont T.O."/>
            <person name="Eren A.M."/>
            <person name="Jay Z.J."/>
            <person name="Klingelsmith K.B."/>
            <person name="Rusch D.B."/>
            <person name="Inskeep W.P."/>
        </authorList>
    </citation>
    <scope>NUCLEOTIDE SEQUENCE [LARGE SCALE GENOMIC DNA]</scope>
    <source>
        <strain evidence="2 3">WS</strain>
    </source>
</reference>
<protein>
    <submittedName>
        <fullName evidence="2">Uncharacterized protein</fullName>
    </submittedName>
</protein>
<feature type="transmembrane region" description="Helical" evidence="1">
    <location>
        <begin position="45"/>
        <end position="63"/>
    </location>
</feature>
<sequence length="69" mass="7638">MSQKAPKILLYYVGLFLIIAGVIAILGQLYNIYVLPPKKQISLDLFNYTIVALLVLGIIFTVWGKLKGG</sequence>
<evidence type="ECO:0000313" key="3">
    <source>
        <dbReference type="Proteomes" id="UP000278149"/>
    </source>
</evidence>
<gene>
    <name evidence="2" type="ORF">D9Q81_07740</name>
</gene>
<dbReference type="Proteomes" id="UP000278149">
    <property type="component" value="Unassembled WGS sequence"/>
</dbReference>
<keyword evidence="1" id="KW-1133">Transmembrane helix</keyword>
<feature type="transmembrane region" description="Helical" evidence="1">
    <location>
        <begin position="9"/>
        <end position="33"/>
    </location>
</feature>
<evidence type="ECO:0000256" key="1">
    <source>
        <dbReference type="SAM" id="Phobius"/>
    </source>
</evidence>
<dbReference type="AlphaFoldDB" id="A0A3R9PBP7"/>
<proteinExistence type="predicted"/>
<keyword evidence="1" id="KW-0472">Membrane</keyword>
<evidence type="ECO:0000313" key="2">
    <source>
        <dbReference type="EMBL" id="RSN67676.1"/>
    </source>
</evidence>
<dbReference type="RefSeq" id="WP_125742523.1">
    <property type="nucleotide sequence ID" value="NZ_RCOR01000042.1"/>
</dbReference>
<name>A0A3R9PBP7_9CREN</name>
<keyword evidence="1" id="KW-0812">Transmembrane</keyword>